<proteinExistence type="predicted"/>
<feature type="transmembrane region" description="Helical" evidence="1">
    <location>
        <begin position="58"/>
        <end position="75"/>
    </location>
</feature>
<organism evidence="2 3">
    <name type="scientific">Microbacterium galbinum</name>
    <dbReference type="NCBI Taxonomy" id="2851646"/>
    <lineage>
        <taxon>Bacteria</taxon>
        <taxon>Bacillati</taxon>
        <taxon>Actinomycetota</taxon>
        <taxon>Actinomycetes</taxon>
        <taxon>Micrococcales</taxon>
        <taxon>Microbacteriaceae</taxon>
        <taxon>Microbacterium</taxon>
    </lineage>
</organism>
<reference evidence="2 3" key="1">
    <citation type="submission" date="2021-06" db="EMBL/GenBank/DDBJ databases">
        <title>Genome-based taxonomic framework of Microbacterium strains isolated from marine environment, the description of four new species and reclassification of four preexisting species.</title>
        <authorList>
            <person name="Lee S.D."/>
            <person name="Kim S.-M."/>
            <person name="Byeon Y.-S."/>
            <person name="Yang H.L."/>
            <person name="Kim I.S."/>
        </authorList>
    </citation>
    <scope>NUCLEOTIDE SEQUENCE [LARGE SCALE GENOMIC DNA]</scope>
    <source>
        <strain evidence="2 3">SSW1-36</strain>
    </source>
</reference>
<protein>
    <submittedName>
        <fullName evidence="2">Uncharacterized protein</fullName>
    </submittedName>
</protein>
<name>A0ABY4IR44_9MICO</name>
<keyword evidence="1" id="KW-0812">Transmembrane</keyword>
<evidence type="ECO:0000256" key="1">
    <source>
        <dbReference type="SAM" id="Phobius"/>
    </source>
</evidence>
<gene>
    <name evidence="2" type="ORF">KV396_09720</name>
</gene>
<sequence>MSGDNDRAAGPEHPYVPNWAQRERARAAAWMTMVVAGALWAAFPLWTIWSVYLNFVPIWQYVQYGMSIVLAAFIYKNVHFRTRFGSLATKIFGAMGALAIAALGPVLLLYMLEHPWGWS</sequence>
<keyword evidence="3" id="KW-1185">Reference proteome</keyword>
<dbReference type="Proteomes" id="UP000831963">
    <property type="component" value="Chromosome"/>
</dbReference>
<dbReference type="RefSeq" id="WP_247955586.1">
    <property type="nucleotide sequence ID" value="NZ_CP078077.1"/>
</dbReference>
<keyword evidence="1" id="KW-0472">Membrane</keyword>
<keyword evidence="1" id="KW-1133">Transmembrane helix</keyword>
<dbReference type="EMBL" id="CP078077">
    <property type="protein sequence ID" value="UPL14740.1"/>
    <property type="molecule type" value="Genomic_DNA"/>
</dbReference>
<feature type="transmembrane region" description="Helical" evidence="1">
    <location>
        <begin position="87"/>
        <end position="112"/>
    </location>
</feature>
<feature type="transmembrane region" description="Helical" evidence="1">
    <location>
        <begin position="28"/>
        <end position="52"/>
    </location>
</feature>
<evidence type="ECO:0000313" key="2">
    <source>
        <dbReference type="EMBL" id="UPL14740.1"/>
    </source>
</evidence>
<accession>A0ABY4IR44</accession>
<evidence type="ECO:0000313" key="3">
    <source>
        <dbReference type="Proteomes" id="UP000831963"/>
    </source>
</evidence>